<comment type="caution">
    <text evidence="1">The sequence shown here is derived from an EMBL/GenBank/DDBJ whole genome shotgun (WGS) entry which is preliminary data.</text>
</comment>
<dbReference type="EMBL" id="JAJNDB010000008">
    <property type="protein sequence ID" value="MCD2197335.1"/>
    <property type="molecule type" value="Genomic_DNA"/>
</dbReference>
<keyword evidence="2" id="KW-1185">Reference proteome</keyword>
<gene>
    <name evidence="1" type="ORF">LQ327_28575</name>
</gene>
<evidence type="ECO:0008006" key="3">
    <source>
        <dbReference type="Google" id="ProtNLM"/>
    </source>
</evidence>
<name>A0ABS8PGF1_9PSEU</name>
<organism evidence="1 2">
    <name type="scientific">Actinomycetospora endophytica</name>
    <dbReference type="NCBI Taxonomy" id="2291215"/>
    <lineage>
        <taxon>Bacteria</taxon>
        <taxon>Bacillati</taxon>
        <taxon>Actinomycetota</taxon>
        <taxon>Actinomycetes</taxon>
        <taxon>Pseudonocardiales</taxon>
        <taxon>Pseudonocardiaceae</taxon>
        <taxon>Actinomycetospora</taxon>
    </lineage>
</organism>
<proteinExistence type="predicted"/>
<dbReference type="RefSeq" id="WP_230739342.1">
    <property type="nucleotide sequence ID" value="NZ_JAJNDB010000008.1"/>
</dbReference>
<evidence type="ECO:0000313" key="2">
    <source>
        <dbReference type="Proteomes" id="UP001199469"/>
    </source>
</evidence>
<dbReference type="Proteomes" id="UP001199469">
    <property type="component" value="Unassembled WGS sequence"/>
</dbReference>
<evidence type="ECO:0000313" key="1">
    <source>
        <dbReference type="EMBL" id="MCD2197335.1"/>
    </source>
</evidence>
<reference evidence="1 2" key="1">
    <citation type="submission" date="2021-11" db="EMBL/GenBank/DDBJ databases">
        <title>Draft genome sequence of Actinomycetospora sp. SF1 isolated from the rhizosphere soil.</title>
        <authorList>
            <person name="Duangmal K."/>
            <person name="Chantavorakit T."/>
        </authorList>
    </citation>
    <scope>NUCLEOTIDE SEQUENCE [LARGE SCALE GENOMIC DNA]</scope>
    <source>
        <strain evidence="1 2">TBRC 5722</strain>
    </source>
</reference>
<sequence length="255" mass="26426">MADELSRWWRCGIDVIGLHAPARAGGAAVAADRELRAAQAARAAAARFGPAEARVVRSFEYAAPSIGAALGELARYAPRAVVVETAPSRWGRGRALARAVRGLTTAVALAAPGRASGSPVTRLVIDASPLPDDPAPEPVLPDGGLCSPGVHGPPGVVLLGRGARGAGRTAEHLHKVRPGVSEVLAVDLADLDLGPDDLVVRRGQPFGAHGGLQLTRADRRIVSRAGSSLLLTRPVALVERIRQLNTPGRSARSTR</sequence>
<protein>
    <recommendedName>
        <fullName evidence="3">ESX secretion-associated protein EspG</fullName>
    </recommendedName>
</protein>
<accession>A0ABS8PGF1</accession>